<keyword evidence="3" id="KW-1185">Reference proteome</keyword>
<evidence type="ECO:0000313" key="2">
    <source>
        <dbReference type="EMBL" id="ELR13137.1"/>
    </source>
</evidence>
<accession>L8GJG0</accession>
<dbReference type="AlphaFoldDB" id="L8GJG0"/>
<organism evidence="2 3">
    <name type="scientific">Acanthamoeba castellanii (strain ATCC 30010 / Neff)</name>
    <dbReference type="NCBI Taxonomy" id="1257118"/>
    <lineage>
        <taxon>Eukaryota</taxon>
        <taxon>Amoebozoa</taxon>
        <taxon>Discosea</taxon>
        <taxon>Longamoebia</taxon>
        <taxon>Centramoebida</taxon>
        <taxon>Acanthamoebidae</taxon>
        <taxon>Acanthamoeba</taxon>
    </lineage>
</organism>
<sequence>MDELDEKHQEPSSEATHRASKSDVFIQKLLETKACLEAKGFTLLDDARPPLDQQSERDAQELWRVCQRTNQDCKYKVERVGGSDDTIKVHSSAYDASITTRLALQGIVSPIKNAFPCDGGRAHLIIQRLLDGNFTEVVIKELSAAGSSPTQGELARFDNYAKQLYSLLWGVLVDNCLNLDHLLLPSDLLYSRVGNAPARYLRLDTHANRPSELPHEITLAWKKQRIAEHINSFINSCVSKFSDFQEAASKLDGAVTAIRKTALLFEERHSADQYTSVRFSGLYLFLLVSQQPVDEPS</sequence>
<evidence type="ECO:0000256" key="1">
    <source>
        <dbReference type="SAM" id="MobiDB-lite"/>
    </source>
</evidence>
<dbReference type="GeneID" id="14913669"/>
<protein>
    <submittedName>
        <fullName evidence="2">Uncharacterized protein</fullName>
    </submittedName>
</protein>
<dbReference type="RefSeq" id="XP_004335150.1">
    <property type="nucleotide sequence ID" value="XM_004335102.1"/>
</dbReference>
<feature type="region of interest" description="Disordered" evidence="1">
    <location>
        <begin position="1"/>
        <end position="20"/>
    </location>
</feature>
<dbReference type="Proteomes" id="UP000011083">
    <property type="component" value="Unassembled WGS sequence"/>
</dbReference>
<dbReference type="KEGG" id="acan:ACA1_301390"/>
<dbReference type="EMBL" id="KB008101">
    <property type="protein sequence ID" value="ELR13137.1"/>
    <property type="molecule type" value="Genomic_DNA"/>
</dbReference>
<reference evidence="2 3" key="1">
    <citation type="journal article" date="2013" name="Genome Biol.">
        <title>Genome of Acanthamoeba castellanii highlights extensive lateral gene transfer and early evolution of tyrosine kinase signaling.</title>
        <authorList>
            <person name="Clarke M."/>
            <person name="Lohan A.J."/>
            <person name="Liu B."/>
            <person name="Lagkouvardos I."/>
            <person name="Roy S."/>
            <person name="Zafar N."/>
            <person name="Bertelli C."/>
            <person name="Schilde C."/>
            <person name="Kianianmomeni A."/>
            <person name="Burglin T.R."/>
            <person name="Frech C."/>
            <person name="Turcotte B."/>
            <person name="Kopec K.O."/>
            <person name="Synnott J.M."/>
            <person name="Choo C."/>
            <person name="Paponov I."/>
            <person name="Finkler A."/>
            <person name="Soon Heng Tan C."/>
            <person name="Hutchins A.P."/>
            <person name="Weinmeier T."/>
            <person name="Rattei T."/>
            <person name="Chu J.S."/>
            <person name="Gimenez G."/>
            <person name="Irimia M."/>
            <person name="Rigden D.J."/>
            <person name="Fitzpatrick D.A."/>
            <person name="Lorenzo-Morales J."/>
            <person name="Bateman A."/>
            <person name="Chiu C.H."/>
            <person name="Tang P."/>
            <person name="Hegemann P."/>
            <person name="Fromm H."/>
            <person name="Raoult D."/>
            <person name="Greub G."/>
            <person name="Miranda-Saavedra D."/>
            <person name="Chen N."/>
            <person name="Nash P."/>
            <person name="Ginger M.L."/>
            <person name="Horn M."/>
            <person name="Schaap P."/>
            <person name="Caler L."/>
            <person name="Loftus B."/>
        </authorList>
    </citation>
    <scope>NUCLEOTIDE SEQUENCE [LARGE SCALE GENOMIC DNA]</scope>
    <source>
        <strain evidence="2 3">Neff</strain>
    </source>
</reference>
<dbReference type="VEuPathDB" id="AmoebaDB:ACA1_301390"/>
<gene>
    <name evidence="2" type="ORF">ACA1_301390</name>
</gene>
<proteinExistence type="predicted"/>
<evidence type="ECO:0000313" key="3">
    <source>
        <dbReference type="Proteomes" id="UP000011083"/>
    </source>
</evidence>
<name>L8GJG0_ACACF</name>